<sequence>MLRFPRLTLLLALTVCFASAPLSSAQAAKPLKFAEQNSETSWGSVHGTQPWIKKVEEASGGAITFDLYANQSLAKGSQVWSATKKGIADVSWNAMATYPGMNPLAEVITLPGLPYSTPMEASEALWKMYEKFPQFARPYADNKLLALFTSDVFNLVSTKPIRTLEDLKGKKIRTVAGPLVDALEALGAIPVVIPMPDVYLALQRGTIDGTLASWEPINGFRFYEVAKYVVTNAPFGFSFFGVAMNKKAYNRLPEAGKAAIDANSGLAGSVWWAENFSYSSRSVLSTLRENGVQLETFELSPEERARWVEKAGEPIWEAWAKHAEEEGLTEARAVLDFALGKNQ</sequence>
<dbReference type="EMBL" id="DYZA01000080">
    <property type="protein sequence ID" value="HJD96881.1"/>
    <property type="molecule type" value="Genomic_DNA"/>
</dbReference>
<dbReference type="Gene3D" id="3.40.190.170">
    <property type="entry name" value="Bacterial extracellular solute-binding protein, family 7"/>
    <property type="match status" value="1"/>
</dbReference>
<reference evidence="3" key="2">
    <citation type="submission" date="2021-09" db="EMBL/GenBank/DDBJ databases">
        <authorList>
            <person name="Gilroy R."/>
        </authorList>
    </citation>
    <scope>NUCLEOTIDE SEQUENCE</scope>
    <source>
        <strain evidence="3">ChiGjej2B2-19336</strain>
    </source>
</reference>
<dbReference type="CDD" id="cd13665">
    <property type="entry name" value="PBP2_TRAP_Dctp3_4"/>
    <property type="match status" value="1"/>
</dbReference>
<reference evidence="3" key="1">
    <citation type="journal article" date="2021" name="PeerJ">
        <title>Extensive microbial diversity within the chicken gut microbiome revealed by metagenomics and culture.</title>
        <authorList>
            <person name="Gilroy R."/>
            <person name="Ravi A."/>
            <person name="Getino M."/>
            <person name="Pursley I."/>
            <person name="Horton D.L."/>
            <person name="Alikhan N.F."/>
            <person name="Baker D."/>
            <person name="Gharbi K."/>
            <person name="Hall N."/>
            <person name="Watson M."/>
            <person name="Adriaenssens E.M."/>
            <person name="Foster-Nyarko E."/>
            <person name="Jarju S."/>
            <person name="Secka A."/>
            <person name="Antonio M."/>
            <person name="Oren A."/>
            <person name="Chaudhuri R.R."/>
            <person name="La Ragione R."/>
            <person name="Hildebrand F."/>
            <person name="Pallen M.J."/>
        </authorList>
    </citation>
    <scope>NUCLEOTIDE SEQUENCE</scope>
    <source>
        <strain evidence="3">ChiGjej2B2-19336</strain>
    </source>
</reference>
<dbReference type="GO" id="GO:0055085">
    <property type="term" value="P:transmembrane transport"/>
    <property type="evidence" value="ECO:0007669"/>
    <property type="project" value="InterPro"/>
</dbReference>
<feature type="chain" id="PRO_5037869982" evidence="2">
    <location>
        <begin position="28"/>
        <end position="343"/>
    </location>
</feature>
<dbReference type="AlphaFoldDB" id="A0A921AVL4"/>
<proteinExistence type="predicted"/>
<evidence type="ECO:0000313" key="4">
    <source>
        <dbReference type="Proteomes" id="UP000698963"/>
    </source>
</evidence>
<gene>
    <name evidence="3" type="ORF">K8W16_04460</name>
</gene>
<dbReference type="SUPFAM" id="SSF53850">
    <property type="entry name" value="Periplasmic binding protein-like II"/>
    <property type="match status" value="1"/>
</dbReference>
<evidence type="ECO:0000313" key="3">
    <source>
        <dbReference type="EMBL" id="HJD96881.1"/>
    </source>
</evidence>
<dbReference type="InterPro" id="IPR038404">
    <property type="entry name" value="TRAP_DctP_sf"/>
</dbReference>
<evidence type="ECO:0000256" key="2">
    <source>
        <dbReference type="SAM" id="SignalP"/>
    </source>
</evidence>
<dbReference type="PANTHER" id="PTHR33376:SF15">
    <property type="entry name" value="BLL6794 PROTEIN"/>
    <property type="match status" value="1"/>
</dbReference>
<dbReference type="RefSeq" id="WP_304121487.1">
    <property type="nucleotide sequence ID" value="NZ_DYZA01000080.1"/>
</dbReference>
<accession>A0A921AVL4</accession>
<name>A0A921AVL4_9BACT</name>
<dbReference type="PANTHER" id="PTHR33376">
    <property type="match status" value="1"/>
</dbReference>
<organism evidence="3 4">
    <name type="scientific">Mailhella massiliensis</name>
    <dbReference type="NCBI Taxonomy" id="1903261"/>
    <lineage>
        <taxon>Bacteria</taxon>
        <taxon>Pseudomonadati</taxon>
        <taxon>Thermodesulfobacteriota</taxon>
        <taxon>Desulfovibrionia</taxon>
        <taxon>Desulfovibrionales</taxon>
        <taxon>Desulfovibrionaceae</taxon>
        <taxon>Mailhella</taxon>
    </lineage>
</organism>
<protein>
    <submittedName>
        <fullName evidence="3">TRAP transporter substrate-binding protein</fullName>
    </submittedName>
</protein>
<keyword evidence="1 2" id="KW-0732">Signal</keyword>
<evidence type="ECO:0000256" key="1">
    <source>
        <dbReference type="ARBA" id="ARBA00022729"/>
    </source>
</evidence>
<feature type="signal peptide" evidence="2">
    <location>
        <begin position="1"/>
        <end position="27"/>
    </location>
</feature>
<dbReference type="NCBIfam" id="NF037995">
    <property type="entry name" value="TRAP_S1"/>
    <property type="match status" value="1"/>
</dbReference>
<dbReference type="Pfam" id="PF03480">
    <property type="entry name" value="DctP"/>
    <property type="match status" value="1"/>
</dbReference>
<dbReference type="InterPro" id="IPR018389">
    <property type="entry name" value="DctP_fam"/>
</dbReference>
<dbReference type="Proteomes" id="UP000698963">
    <property type="component" value="Unassembled WGS sequence"/>
</dbReference>
<comment type="caution">
    <text evidence="3">The sequence shown here is derived from an EMBL/GenBank/DDBJ whole genome shotgun (WGS) entry which is preliminary data.</text>
</comment>